<keyword evidence="8 11" id="KW-0653">Protein transport</keyword>
<dbReference type="PANTHER" id="PTHR22624:SF49">
    <property type="entry name" value="CYSTEINE PROTEASE"/>
    <property type="match status" value="1"/>
</dbReference>
<dbReference type="InterPro" id="IPR046792">
    <property type="entry name" value="Peptidase_C54_cat"/>
</dbReference>
<accession>A0A7R8XIN6</accession>
<dbReference type="SUPFAM" id="SSF54001">
    <property type="entry name" value="Cysteine proteinases"/>
    <property type="match status" value="1"/>
</dbReference>
<evidence type="ECO:0000256" key="5">
    <source>
        <dbReference type="ARBA" id="ARBA00022670"/>
    </source>
</evidence>
<keyword evidence="4 11" id="KW-0963">Cytoplasm</keyword>
<comment type="function">
    <text evidence="11">Cysteine protease that plays a key role in autophagy by mediating both proteolytic activation and delipidation of ATG8 family proteins.</text>
</comment>
<dbReference type="GO" id="GO:0000045">
    <property type="term" value="P:autophagosome assembly"/>
    <property type="evidence" value="ECO:0007669"/>
    <property type="project" value="TreeGrafter"/>
</dbReference>
<keyword evidence="14" id="KW-1185">Reference proteome</keyword>
<keyword evidence="3" id="KW-0813">Transport</keyword>
<dbReference type="GO" id="GO:0019786">
    <property type="term" value="F:protein-phosphatidylethanolamide deconjugating activity"/>
    <property type="evidence" value="ECO:0007669"/>
    <property type="project" value="InterPro"/>
</dbReference>
<dbReference type="PANTHER" id="PTHR22624">
    <property type="entry name" value="CYSTEINE PROTEASE ATG4"/>
    <property type="match status" value="1"/>
</dbReference>
<comment type="similarity">
    <text evidence="2 11">Belongs to the peptidase C54 family.</text>
</comment>
<dbReference type="EC" id="3.4.22.-" evidence="11"/>
<name>A0A7R8XIN6_9CRUS</name>
<dbReference type="GO" id="GO:0015031">
    <property type="term" value="P:protein transport"/>
    <property type="evidence" value="ECO:0007669"/>
    <property type="project" value="UniProtKB-KW"/>
</dbReference>
<evidence type="ECO:0000256" key="2">
    <source>
        <dbReference type="ARBA" id="ARBA00010958"/>
    </source>
</evidence>
<comment type="catalytic activity">
    <reaction evidence="10">
        <text>[protein]-C-terminal L-amino acid-glycyl-phosphatidylethanolamide + H2O = [protein]-C-terminal L-amino acid-glycine + a 1,2-diacyl-sn-glycero-3-phosphoethanolamine</text>
        <dbReference type="Rhea" id="RHEA:67548"/>
        <dbReference type="Rhea" id="RHEA-COMP:17323"/>
        <dbReference type="Rhea" id="RHEA-COMP:17324"/>
        <dbReference type="ChEBI" id="CHEBI:15377"/>
        <dbReference type="ChEBI" id="CHEBI:64612"/>
        <dbReference type="ChEBI" id="CHEBI:172940"/>
        <dbReference type="ChEBI" id="CHEBI:172941"/>
    </reaction>
    <physiologicalReaction direction="left-to-right" evidence="10">
        <dbReference type="Rhea" id="RHEA:67549"/>
    </physiologicalReaction>
</comment>
<comment type="subcellular location">
    <subcellularLocation>
        <location evidence="1 11">Cytoplasm</location>
    </subcellularLocation>
</comment>
<dbReference type="AlphaFoldDB" id="A0A7R8XIN6"/>
<sequence>MGREEEEGVEMDAIEACFPTMESTSIEDVFFKGDEIWLLGRRYLSKDEAHRQALRDDVRTRIWCTYRKGFSPIGGSGGCVSDKGWGCMLRCGQMVLCEALVSHRLGRTWQWKQGAKNPDYFKIINLILDRRDSPFSIHQMALMGASEAQRPVGEWYGPNTVAHILRKLVNLSSEVELEVHVAMDNLVISQEIVTRCKQHASHPDGWTPLLLFIPLRLGLDSVNEIYIPSIQETFRMPQTLGIIGGRPNHALYFIGYSGDSLIYLDPHTTQPAASISLDNGLITSELMVLDSSFHCFDLLTMAAANIDPSLALCFLFTRETEFEAWCETMNGSLLFELQDTIPPGYIPLCAMESQETDGASACPSIEYEIVPRNFDDSDEEFELL</sequence>
<keyword evidence="5 11" id="KW-0645">Protease</keyword>
<dbReference type="InterPro" id="IPR005078">
    <property type="entry name" value="Peptidase_C54"/>
</dbReference>
<dbReference type="GO" id="GO:0016485">
    <property type="term" value="P:protein processing"/>
    <property type="evidence" value="ECO:0007669"/>
    <property type="project" value="TreeGrafter"/>
</dbReference>
<proteinExistence type="inferred from homology"/>
<keyword evidence="9 11" id="KW-0072">Autophagy</keyword>
<dbReference type="EMBL" id="LR901147">
    <property type="protein sequence ID" value="CAD7247909.1"/>
    <property type="molecule type" value="Genomic_DNA"/>
</dbReference>
<dbReference type="OrthoDB" id="2960936at2759"/>
<evidence type="ECO:0000256" key="1">
    <source>
        <dbReference type="ARBA" id="ARBA00004496"/>
    </source>
</evidence>
<dbReference type="Pfam" id="PF03416">
    <property type="entry name" value="Peptidase_C54"/>
    <property type="match status" value="1"/>
</dbReference>
<evidence type="ECO:0000313" key="14">
    <source>
        <dbReference type="Proteomes" id="UP000677054"/>
    </source>
</evidence>
<dbReference type="Proteomes" id="UP000677054">
    <property type="component" value="Unassembled WGS sequence"/>
</dbReference>
<organism evidence="13">
    <name type="scientific">Darwinula stevensoni</name>
    <dbReference type="NCBI Taxonomy" id="69355"/>
    <lineage>
        <taxon>Eukaryota</taxon>
        <taxon>Metazoa</taxon>
        <taxon>Ecdysozoa</taxon>
        <taxon>Arthropoda</taxon>
        <taxon>Crustacea</taxon>
        <taxon>Oligostraca</taxon>
        <taxon>Ostracoda</taxon>
        <taxon>Podocopa</taxon>
        <taxon>Podocopida</taxon>
        <taxon>Darwinulocopina</taxon>
        <taxon>Darwinuloidea</taxon>
        <taxon>Darwinulidae</taxon>
        <taxon>Darwinula</taxon>
    </lineage>
</organism>
<keyword evidence="7" id="KW-0788">Thiol protease</keyword>
<evidence type="ECO:0000256" key="10">
    <source>
        <dbReference type="ARBA" id="ARBA00029362"/>
    </source>
</evidence>
<evidence type="ECO:0000259" key="12">
    <source>
        <dbReference type="Pfam" id="PF03416"/>
    </source>
</evidence>
<protein>
    <recommendedName>
        <fullName evidence="11">Cysteine protease</fullName>
        <ecNumber evidence="11">3.4.22.-</ecNumber>
    </recommendedName>
</protein>
<gene>
    <name evidence="13" type="ORF">DSTB1V02_LOCUS7733</name>
</gene>
<evidence type="ECO:0000256" key="8">
    <source>
        <dbReference type="ARBA" id="ARBA00022927"/>
    </source>
</evidence>
<dbReference type="GO" id="GO:0034727">
    <property type="term" value="P:piecemeal microautophagy of the nucleus"/>
    <property type="evidence" value="ECO:0007669"/>
    <property type="project" value="TreeGrafter"/>
</dbReference>
<evidence type="ECO:0000256" key="6">
    <source>
        <dbReference type="ARBA" id="ARBA00022801"/>
    </source>
</evidence>
<dbReference type="GO" id="GO:0004197">
    <property type="term" value="F:cysteine-type endopeptidase activity"/>
    <property type="evidence" value="ECO:0007669"/>
    <property type="project" value="TreeGrafter"/>
</dbReference>
<evidence type="ECO:0000256" key="11">
    <source>
        <dbReference type="RuleBase" id="RU363115"/>
    </source>
</evidence>
<evidence type="ECO:0000256" key="3">
    <source>
        <dbReference type="ARBA" id="ARBA00022448"/>
    </source>
</evidence>
<dbReference type="GO" id="GO:0000423">
    <property type="term" value="P:mitophagy"/>
    <property type="evidence" value="ECO:0007669"/>
    <property type="project" value="TreeGrafter"/>
</dbReference>
<reference evidence="13" key="1">
    <citation type="submission" date="2020-11" db="EMBL/GenBank/DDBJ databases">
        <authorList>
            <person name="Tran Van P."/>
        </authorList>
    </citation>
    <scope>NUCLEOTIDE SEQUENCE</scope>
</reference>
<dbReference type="InterPro" id="IPR038765">
    <property type="entry name" value="Papain-like_cys_pep_sf"/>
</dbReference>
<evidence type="ECO:0000256" key="4">
    <source>
        <dbReference type="ARBA" id="ARBA00022490"/>
    </source>
</evidence>
<dbReference type="GO" id="GO:0035973">
    <property type="term" value="P:aggrephagy"/>
    <property type="evidence" value="ECO:0007669"/>
    <property type="project" value="TreeGrafter"/>
</dbReference>
<evidence type="ECO:0000256" key="9">
    <source>
        <dbReference type="ARBA" id="ARBA00023006"/>
    </source>
</evidence>
<evidence type="ECO:0000313" key="13">
    <source>
        <dbReference type="EMBL" id="CAD7247909.1"/>
    </source>
</evidence>
<evidence type="ECO:0000256" key="7">
    <source>
        <dbReference type="ARBA" id="ARBA00022807"/>
    </source>
</evidence>
<keyword evidence="6 11" id="KW-0378">Hydrolase</keyword>
<dbReference type="GO" id="GO:0005737">
    <property type="term" value="C:cytoplasm"/>
    <property type="evidence" value="ECO:0007669"/>
    <property type="project" value="UniProtKB-SubCell"/>
</dbReference>
<feature type="domain" description="Peptidase C54 catalytic" evidence="12">
    <location>
        <begin position="52"/>
        <end position="327"/>
    </location>
</feature>
<dbReference type="EMBL" id="CAJPEV010001630">
    <property type="protein sequence ID" value="CAG0893606.1"/>
    <property type="molecule type" value="Genomic_DNA"/>
</dbReference>